<dbReference type="Proteomes" id="UP000825123">
    <property type="component" value="Chromosome"/>
</dbReference>
<reference evidence="3 4" key="1">
    <citation type="submission" date="2021-04" db="EMBL/GenBank/DDBJ databases">
        <title>Complete genome sequence of Stygiolobus sp. KN-1.</title>
        <authorList>
            <person name="Nakamura K."/>
            <person name="Sakai H."/>
            <person name="Kurosawa N."/>
        </authorList>
    </citation>
    <scope>NUCLEOTIDE SEQUENCE [LARGE SCALE GENOMIC DNA]</scope>
    <source>
        <strain evidence="3 4">KN-1</strain>
    </source>
</reference>
<dbReference type="KEGG" id="csty:KN1_09990"/>
<dbReference type="PANTHER" id="PTHR42961">
    <property type="entry name" value="IRON-SULFUR PROTEIN NUBPL"/>
    <property type="match status" value="1"/>
</dbReference>
<dbReference type="InterPro" id="IPR033756">
    <property type="entry name" value="YlxH/NBP35"/>
</dbReference>
<gene>
    <name evidence="3" type="ORF">KN1_09990</name>
</gene>
<keyword evidence="1" id="KW-0547">Nucleotide-binding</keyword>
<dbReference type="GO" id="GO:0016226">
    <property type="term" value="P:iron-sulfur cluster assembly"/>
    <property type="evidence" value="ECO:0007669"/>
    <property type="project" value="InterPro"/>
</dbReference>
<accession>A0A8D5U5M3</accession>
<dbReference type="PANTHER" id="PTHR42961:SF2">
    <property type="entry name" value="IRON-SULFUR PROTEIN NUBPL"/>
    <property type="match status" value="1"/>
</dbReference>
<sequence>MEPLEALARTKLSNKRVIAVMSAKGGVGKSIISALLSLSFSSSRQTTLIDLDIHTMASTKLFGLEGKVHEVNKKGIVPFSFGKLGVISLGGIVKDRYVVLPGSNTRDVMQSLIAYSDVGEIIVFDLPPGLGDEVLLLEHLTDFTPIVVTIPSKVSVKVVEYLLRYLKERGKRPVLVVNMAYFDCNGKKARPFGGMDYVKNVSEKYGLSLVEAPIDPEIEDYIGRIHEYNGVVRSKIKEVENLVGFPPYSSS</sequence>
<evidence type="ECO:0000256" key="1">
    <source>
        <dbReference type="ARBA" id="ARBA00022741"/>
    </source>
</evidence>
<evidence type="ECO:0000313" key="4">
    <source>
        <dbReference type="Proteomes" id="UP000825123"/>
    </source>
</evidence>
<dbReference type="Pfam" id="PF10609">
    <property type="entry name" value="ParA"/>
    <property type="match status" value="1"/>
</dbReference>
<name>A0A8D5U5M3_9CREN</name>
<dbReference type="SUPFAM" id="SSF52540">
    <property type="entry name" value="P-loop containing nucleoside triphosphate hydrolases"/>
    <property type="match status" value="1"/>
</dbReference>
<dbReference type="GO" id="GO:0005524">
    <property type="term" value="F:ATP binding"/>
    <property type="evidence" value="ECO:0007669"/>
    <property type="project" value="UniProtKB-KW"/>
</dbReference>
<dbReference type="GO" id="GO:0051539">
    <property type="term" value="F:4 iron, 4 sulfur cluster binding"/>
    <property type="evidence" value="ECO:0007669"/>
    <property type="project" value="TreeGrafter"/>
</dbReference>
<organism evidence="3 4">
    <name type="scientific">Stygiolobus caldivivus</name>
    <dbReference type="NCBI Taxonomy" id="2824673"/>
    <lineage>
        <taxon>Archaea</taxon>
        <taxon>Thermoproteota</taxon>
        <taxon>Thermoprotei</taxon>
        <taxon>Sulfolobales</taxon>
        <taxon>Sulfolobaceae</taxon>
        <taxon>Stygiolobus</taxon>
    </lineage>
</organism>
<dbReference type="AlphaFoldDB" id="A0A8D5U5M3"/>
<dbReference type="RefSeq" id="WP_221289691.1">
    <property type="nucleotide sequence ID" value="NZ_AP024597.1"/>
</dbReference>
<keyword evidence="2 3" id="KW-0067">ATP-binding</keyword>
<dbReference type="InterPro" id="IPR044304">
    <property type="entry name" value="NUBPL-like"/>
</dbReference>
<protein>
    <submittedName>
        <fullName evidence="3">ATP-binding protein</fullName>
    </submittedName>
</protein>
<dbReference type="Gene3D" id="3.40.50.300">
    <property type="entry name" value="P-loop containing nucleotide triphosphate hydrolases"/>
    <property type="match status" value="1"/>
</dbReference>
<dbReference type="GeneID" id="66162745"/>
<dbReference type="InterPro" id="IPR027417">
    <property type="entry name" value="P-loop_NTPase"/>
</dbReference>
<dbReference type="EMBL" id="AP024597">
    <property type="protein sequence ID" value="BCU69702.1"/>
    <property type="molecule type" value="Genomic_DNA"/>
</dbReference>
<keyword evidence="4" id="KW-1185">Reference proteome</keyword>
<evidence type="ECO:0000313" key="3">
    <source>
        <dbReference type="EMBL" id="BCU69702.1"/>
    </source>
</evidence>
<proteinExistence type="predicted"/>
<evidence type="ECO:0000256" key="2">
    <source>
        <dbReference type="ARBA" id="ARBA00022840"/>
    </source>
</evidence>